<evidence type="ECO:0000259" key="2">
    <source>
        <dbReference type="Pfam" id="PF00534"/>
    </source>
</evidence>
<evidence type="ECO:0000313" key="4">
    <source>
        <dbReference type="Proteomes" id="UP000637074"/>
    </source>
</evidence>
<dbReference type="PANTHER" id="PTHR46401:SF2">
    <property type="entry name" value="GLYCOSYLTRANSFERASE WBBK-RELATED"/>
    <property type="match status" value="1"/>
</dbReference>
<sequence>MKKIIFVNATSLSTGGGLTILNNYINQVNSKKNSNELYYFFIPDNVIKVNKNSNIIYIKNSENEYYKNKHYWNSLGMKRWSINNKIKPDEMFSMQNYFPFGFKKDNIFKSVYIHQSIPFFPYKWSFCRKDERKLWFYKYIYIYLIKKSVKNADKIIVQTKWFRNQIMNKFNISKEKFVIERPDIPKVLPDNNDQIFFREGFKSLFYPASSDLYKNHEVLIKAMNIIVNILGKRDVLLYLTINKNDYRINTMISRYNLEENIILTGVLNYQQVLGLYKKIDLLVFPSKVETFGLPLLEVQQFGLPIIAGDLNLYKEVIGEYSSKVIYCPLDDEQAWADSIKEILDESFVFN</sequence>
<gene>
    <name evidence="3" type="ORF">AM1BK_22060</name>
</gene>
<protein>
    <recommendedName>
        <fullName evidence="2">Glycosyl transferase family 1 domain-containing protein</fullName>
    </recommendedName>
</protein>
<comment type="caution">
    <text evidence="3">The sequence shown here is derived from an EMBL/GenBank/DDBJ whole genome shotgun (WGS) entry which is preliminary data.</text>
</comment>
<dbReference type="Gene3D" id="3.40.50.2000">
    <property type="entry name" value="Glycogen Phosphorylase B"/>
    <property type="match status" value="2"/>
</dbReference>
<organism evidence="3 4">
    <name type="scientific">Neobacillus kokaensis</name>
    <dbReference type="NCBI Taxonomy" id="2759023"/>
    <lineage>
        <taxon>Bacteria</taxon>
        <taxon>Bacillati</taxon>
        <taxon>Bacillota</taxon>
        <taxon>Bacilli</taxon>
        <taxon>Bacillales</taxon>
        <taxon>Bacillaceae</taxon>
        <taxon>Neobacillus</taxon>
    </lineage>
</organism>
<proteinExistence type="predicted"/>
<keyword evidence="4" id="KW-1185">Reference proteome</keyword>
<keyword evidence="1" id="KW-0808">Transferase</keyword>
<accession>A0ABQ3N166</accession>
<dbReference type="Pfam" id="PF00534">
    <property type="entry name" value="Glycos_transf_1"/>
    <property type="match status" value="1"/>
</dbReference>
<dbReference type="Proteomes" id="UP000637074">
    <property type="component" value="Unassembled WGS sequence"/>
</dbReference>
<dbReference type="InterPro" id="IPR001296">
    <property type="entry name" value="Glyco_trans_1"/>
</dbReference>
<evidence type="ECO:0000256" key="1">
    <source>
        <dbReference type="ARBA" id="ARBA00022679"/>
    </source>
</evidence>
<feature type="domain" description="Glycosyl transferase family 1" evidence="2">
    <location>
        <begin position="194"/>
        <end position="345"/>
    </location>
</feature>
<reference evidence="3 4" key="1">
    <citation type="journal article" date="2022" name="Int. J. Syst. Evol. Microbiol.">
        <title>Neobacillus kokaensis sp. nov., isolated from soil.</title>
        <authorList>
            <person name="Yuki K."/>
            <person name="Matsubara H."/>
            <person name="Yamaguchi S."/>
        </authorList>
    </citation>
    <scope>NUCLEOTIDE SEQUENCE [LARGE SCALE GENOMIC DNA]</scope>
    <source>
        <strain evidence="3 4">LOB 377</strain>
    </source>
</reference>
<dbReference type="SUPFAM" id="SSF53756">
    <property type="entry name" value="UDP-Glycosyltransferase/glycogen phosphorylase"/>
    <property type="match status" value="1"/>
</dbReference>
<evidence type="ECO:0000313" key="3">
    <source>
        <dbReference type="EMBL" id="GHH98663.1"/>
    </source>
</evidence>
<name>A0ABQ3N166_9BACI</name>
<dbReference type="RefSeq" id="WP_191272726.1">
    <property type="nucleotide sequence ID" value="NZ_BNDS01000008.1"/>
</dbReference>
<dbReference type="EMBL" id="BNDS01000008">
    <property type="protein sequence ID" value="GHH98663.1"/>
    <property type="molecule type" value="Genomic_DNA"/>
</dbReference>
<dbReference type="PANTHER" id="PTHR46401">
    <property type="entry name" value="GLYCOSYLTRANSFERASE WBBK-RELATED"/>
    <property type="match status" value="1"/>
</dbReference>